<feature type="compositionally biased region" description="Polar residues" evidence="1">
    <location>
        <begin position="11"/>
        <end position="21"/>
    </location>
</feature>
<feature type="region of interest" description="Disordered" evidence="1">
    <location>
        <begin position="1"/>
        <end position="21"/>
    </location>
</feature>
<proteinExistence type="predicted"/>
<protein>
    <submittedName>
        <fullName evidence="3">Uncharacterized protein</fullName>
    </submittedName>
</protein>
<reference evidence="3" key="1">
    <citation type="submission" date="2014-11" db="EMBL/GenBank/DDBJ databases">
        <authorList>
            <person name="Amaro Gonzalez C."/>
        </authorList>
    </citation>
    <scope>NUCLEOTIDE SEQUENCE</scope>
</reference>
<keyword evidence="2" id="KW-0472">Membrane</keyword>
<name>A0A0E9ULH9_ANGAN</name>
<dbReference type="AlphaFoldDB" id="A0A0E9ULH9"/>
<reference evidence="3" key="2">
    <citation type="journal article" date="2015" name="Fish Shellfish Immunol.">
        <title>Early steps in the European eel (Anguilla anguilla)-Vibrio vulnificus interaction in the gills: Role of the RtxA13 toxin.</title>
        <authorList>
            <person name="Callol A."/>
            <person name="Pajuelo D."/>
            <person name="Ebbesson L."/>
            <person name="Teles M."/>
            <person name="MacKenzie S."/>
            <person name="Amaro C."/>
        </authorList>
    </citation>
    <scope>NUCLEOTIDE SEQUENCE</scope>
</reference>
<organism evidence="3">
    <name type="scientific">Anguilla anguilla</name>
    <name type="common">European freshwater eel</name>
    <name type="synonym">Muraena anguilla</name>
    <dbReference type="NCBI Taxonomy" id="7936"/>
    <lineage>
        <taxon>Eukaryota</taxon>
        <taxon>Metazoa</taxon>
        <taxon>Chordata</taxon>
        <taxon>Craniata</taxon>
        <taxon>Vertebrata</taxon>
        <taxon>Euteleostomi</taxon>
        <taxon>Actinopterygii</taxon>
        <taxon>Neopterygii</taxon>
        <taxon>Teleostei</taxon>
        <taxon>Anguilliformes</taxon>
        <taxon>Anguillidae</taxon>
        <taxon>Anguilla</taxon>
    </lineage>
</organism>
<keyword evidence="2" id="KW-1133">Transmembrane helix</keyword>
<accession>A0A0E9ULH9</accession>
<evidence type="ECO:0000313" key="3">
    <source>
        <dbReference type="EMBL" id="JAH66110.1"/>
    </source>
</evidence>
<sequence>MLILSLKRLPNSEQRQSPSLSSCSVGMICVVLLMSVWINTDLFLMFLLACEQC</sequence>
<evidence type="ECO:0000256" key="2">
    <source>
        <dbReference type="SAM" id="Phobius"/>
    </source>
</evidence>
<keyword evidence="2" id="KW-0812">Transmembrane</keyword>
<dbReference type="EMBL" id="GBXM01042467">
    <property type="protein sequence ID" value="JAH66110.1"/>
    <property type="molecule type" value="Transcribed_RNA"/>
</dbReference>
<feature type="transmembrane region" description="Helical" evidence="2">
    <location>
        <begin position="20"/>
        <end position="38"/>
    </location>
</feature>
<evidence type="ECO:0000256" key="1">
    <source>
        <dbReference type="SAM" id="MobiDB-lite"/>
    </source>
</evidence>